<dbReference type="Gene3D" id="3.30.365.10">
    <property type="entry name" value="Aldehyde oxidase/xanthine dehydrogenase, molybdopterin binding domain"/>
    <property type="match status" value="2"/>
</dbReference>
<dbReference type="EMBL" id="JAKNJB010000032">
    <property type="protein sequence ID" value="MCG4528348.1"/>
    <property type="molecule type" value="Genomic_DNA"/>
</dbReference>
<name>A0ABS9MC26_9FIRM</name>
<dbReference type="InterPro" id="IPR052516">
    <property type="entry name" value="N-heterocyclic_Hydroxylase"/>
</dbReference>
<gene>
    <name evidence="2" type="ORF">L0P79_14925</name>
</gene>
<proteinExistence type="predicted"/>
<evidence type="ECO:0000313" key="3">
    <source>
        <dbReference type="Proteomes" id="UP001200313"/>
    </source>
</evidence>
<evidence type="ECO:0000259" key="1">
    <source>
        <dbReference type="Pfam" id="PF20256"/>
    </source>
</evidence>
<evidence type="ECO:0000313" key="2">
    <source>
        <dbReference type="EMBL" id="MCG4528348.1"/>
    </source>
</evidence>
<dbReference type="PANTHER" id="PTHR47495:SF2">
    <property type="entry name" value="ALDEHYDE DEHYDROGENASE"/>
    <property type="match status" value="1"/>
</dbReference>
<sequence>MRGEVRIMIKKGRGISAIMHPTGFKGGGDPDQALLKLKPDGTVDLLTGVTDYGQGGKTVLRQFAAEELGIDIDMISLHNKGTDNVTWSTDTAASRVTFIAGNAVIKAAQDFKRNLKRFAAGILNVDADDLEIDGVKIYKKDNPEIATTYADIGAASTWGGDFVVGVGAYLVPPAAPVDPITGAMDFCAAMAYAVCVADVEVDTETGYVDVVNMYTGYEIGTAVNPLLCEGQFDGGAVMGMGMAIMENLYPKYPDDAGWASSYTDYIIPTTMDCPEMKNTVVEIKDPRGPYGAKGMGEMSSNPQAPAIANAIYDAIGVRMDSLPITAEKVLAALEAKKNRI</sequence>
<comment type="caution">
    <text evidence="2">The sequence shown here is derived from an EMBL/GenBank/DDBJ whole genome shotgun (WGS) entry which is preliminary data.</text>
</comment>
<dbReference type="SUPFAM" id="SSF56003">
    <property type="entry name" value="Molybdenum cofactor-binding domain"/>
    <property type="match status" value="1"/>
</dbReference>
<dbReference type="Proteomes" id="UP001200313">
    <property type="component" value="Unassembled WGS sequence"/>
</dbReference>
<dbReference type="Pfam" id="PF20256">
    <property type="entry name" value="MoCoBD_2"/>
    <property type="match status" value="1"/>
</dbReference>
<organism evidence="2 3">
    <name type="scientific">Intestinimonas massiliensis</name>
    <name type="common">ex Afouda et al. 2020</name>
    <dbReference type="NCBI Taxonomy" id="1673721"/>
    <lineage>
        <taxon>Bacteria</taxon>
        <taxon>Bacillati</taxon>
        <taxon>Bacillota</taxon>
        <taxon>Clostridia</taxon>
        <taxon>Eubacteriales</taxon>
        <taxon>Intestinimonas</taxon>
    </lineage>
</organism>
<accession>A0ABS9MC26</accession>
<keyword evidence="3" id="KW-1185">Reference proteome</keyword>
<feature type="domain" description="Aldehyde oxidase/xanthine dehydrogenase second molybdopterin binding" evidence="1">
    <location>
        <begin position="9"/>
        <end position="274"/>
    </location>
</feature>
<protein>
    <submittedName>
        <fullName evidence="2">Molybdopterin-dependent oxidoreductase</fullName>
    </submittedName>
</protein>
<dbReference type="InterPro" id="IPR046867">
    <property type="entry name" value="AldOxase/xan_DH_MoCoBD2"/>
</dbReference>
<dbReference type="InterPro" id="IPR037165">
    <property type="entry name" value="AldOxase/xan_DH_Mopterin-bd_sf"/>
</dbReference>
<reference evidence="2 3" key="1">
    <citation type="submission" date="2022-01" db="EMBL/GenBank/DDBJ databases">
        <title>Collection of gut derived symbiotic bacterial strains cultured from healthy donors.</title>
        <authorList>
            <person name="Lin H."/>
            <person name="Kohout C."/>
            <person name="Waligurski E."/>
            <person name="Pamer E.G."/>
        </authorList>
    </citation>
    <scope>NUCLEOTIDE SEQUENCE [LARGE SCALE GENOMIC DNA]</scope>
    <source>
        <strain evidence="2 3">DFI.3.7</strain>
    </source>
</reference>
<dbReference type="PANTHER" id="PTHR47495">
    <property type="entry name" value="ALDEHYDE DEHYDROGENASE"/>
    <property type="match status" value="1"/>
</dbReference>